<keyword evidence="2" id="KW-1133">Transmembrane helix</keyword>
<evidence type="ECO:0008006" key="6">
    <source>
        <dbReference type="Google" id="ProtNLM"/>
    </source>
</evidence>
<feature type="signal peptide" evidence="3">
    <location>
        <begin position="1"/>
        <end position="19"/>
    </location>
</feature>
<evidence type="ECO:0000313" key="5">
    <source>
        <dbReference type="Proteomes" id="UP000215453"/>
    </source>
</evidence>
<feature type="chain" id="PRO_5012012036" description="LPXTG-domain-containing protein" evidence="3">
    <location>
        <begin position="20"/>
        <end position="409"/>
    </location>
</feature>
<feature type="compositionally biased region" description="Basic and acidic residues" evidence="1">
    <location>
        <begin position="342"/>
        <end position="385"/>
    </location>
</feature>
<gene>
    <name evidence="4" type="ORF">ZT1A5_G2801</name>
</gene>
<evidence type="ECO:0000256" key="2">
    <source>
        <dbReference type="SAM" id="Phobius"/>
    </source>
</evidence>
<sequence>MRSLATLAFLAFFTSQITAFSLSNATGTATAYTYTTFSTSLSPPPPMLTPCPTSIVSAESSCPDDCVAAPVAGMLGIVANKFECMTPGPKVHYKAYVATMSSSINTEGPTYTVGLTTVFTPPSSCLAPSYTRGQDQVQSAGLDEIGRTAFLVVRKIASECYPSDFSKETTAQTYSPGVCPEAYETVLQEVNTGLTSGYCCPSQMRYGMPVGNFTGGVFLGASACIGTVENGVIVVDGTTTFITDQMVAYVTAPAIAVVNARSDAGLLESDTAAAISRPSSTTLSATGTSTPAPGLTTGAQAGIGVGVSLGVLIILGLGLFAWRRRGKNRGPANQGDGSHVNFIEKPELDGQGKDLHELDGERSRPHELDGDQNRLHEVEAAKPAELETPGGRAELEGEWRGWEAGESRG</sequence>
<evidence type="ECO:0000256" key="3">
    <source>
        <dbReference type="SAM" id="SignalP"/>
    </source>
</evidence>
<protein>
    <recommendedName>
        <fullName evidence="6">LPXTG-domain-containing protein</fullName>
    </recommendedName>
</protein>
<keyword evidence="3" id="KW-0732">Signal</keyword>
<keyword evidence="2" id="KW-0812">Transmembrane</keyword>
<reference evidence="4 5" key="1">
    <citation type="submission" date="2016-10" db="EMBL/GenBank/DDBJ databases">
        <authorList>
            <person name="Varghese N."/>
        </authorList>
    </citation>
    <scope>NUCLEOTIDE SEQUENCE [LARGE SCALE GENOMIC DNA]</scope>
</reference>
<proteinExistence type="predicted"/>
<keyword evidence="2" id="KW-0472">Membrane</keyword>
<feature type="transmembrane region" description="Helical" evidence="2">
    <location>
        <begin position="301"/>
        <end position="322"/>
    </location>
</feature>
<evidence type="ECO:0000256" key="1">
    <source>
        <dbReference type="SAM" id="MobiDB-lite"/>
    </source>
</evidence>
<feature type="compositionally biased region" description="Basic and acidic residues" evidence="1">
    <location>
        <begin position="393"/>
        <end position="409"/>
    </location>
</feature>
<dbReference type="Proteomes" id="UP000215453">
    <property type="component" value="Chromosome 2"/>
</dbReference>
<dbReference type="AlphaFoldDB" id="A0A1Y6LA87"/>
<dbReference type="EMBL" id="LT882677">
    <property type="protein sequence ID" value="SMY21363.1"/>
    <property type="molecule type" value="Genomic_DNA"/>
</dbReference>
<organism evidence="4 5">
    <name type="scientific">Zymoseptoria tritici ST99CH_1A5</name>
    <dbReference type="NCBI Taxonomy" id="1276529"/>
    <lineage>
        <taxon>Eukaryota</taxon>
        <taxon>Fungi</taxon>
        <taxon>Dikarya</taxon>
        <taxon>Ascomycota</taxon>
        <taxon>Pezizomycotina</taxon>
        <taxon>Dothideomycetes</taxon>
        <taxon>Dothideomycetidae</taxon>
        <taxon>Mycosphaerellales</taxon>
        <taxon>Mycosphaerellaceae</taxon>
        <taxon>Zymoseptoria</taxon>
    </lineage>
</organism>
<evidence type="ECO:0000313" key="4">
    <source>
        <dbReference type="EMBL" id="SMY21363.1"/>
    </source>
</evidence>
<feature type="region of interest" description="Disordered" evidence="1">
    <location>
        <begin position="328"/>
        <end position="409"/>
    </location>
</feature>
<name>A0A1Y6LA87_ZYMTR</name>
<accession>A0A1Y6LA87</accession>